<dbReference type="GO" id="GO:0047044">
    <property type="term" value="F:androstan-3-alpha,17-beta-diol dehydrogenase (NAD+) activity"/>
    <property type="evidence" value="ECO:0007669"/>
    <property type="project" value="UniProtKB-EC"/>
</dbReference>
<accession>A0A7W5ZY43</accession>
<comment type="caution">
    <text evidence="3">The sequence shown here is derived from an EMBL/GenBank/DDBJ whole genome shotgun (WGS) entry which is preliminary data.</text>
</comment>
<dbReference type="Pfam" id="PF13561">
    <property type="entry name" value="adh_short_C2"/>
    <property type="match status" value="1"/>
</dbReference>
<dbReference type="PANTHER" id="PTHR24321:SF15">
    <property type="entry name" value="OXIDOREDUCTASE UCPA"/>
    <property type="match status" value="1"/>
</dbReference>
<sequence>MARLAGKVAIITGAARGQGEATARLFAAEGCSVVLTDILEEEGQAVAASIGNGARFCRHDISNEADWAKVVAEALSAFGKIDILVNNAAIPLFKPIEDTTRADLSRLFDVNGVGPFLGIKAVLPLMKQARKGSIVNISSINGLRGTTGMSAYDMCKWAVRGLTKTIALEGAAFNVRVNSVHPGAIDTPMLNPAADPDTSKLAKDLGIPFGRVGQSAEVAAASLFLASDEASYVSGAELAVDGAWSSGLGTNIQEIEDAAKA</sequence>
<keyword evidence="4" id="KW-1185">Reference proteome</keyword>
<dbReference type="NCBIfam" id="NF005559">
    <property type="entry name" value="PRK07231.1"/>
    <property type="match status" value="1"/>
</dbReference>
<dbReference type="PANTHER" id="PTHR24321">
    <property type="entry name" value="DEHYDROGENASES, SHORT CHAIN"/>
    <property type="match status" value="1"/>
</dbReference>
<evidence type="ECO:0000313" key="3">
    <source>
        <dbReference type="EMBL" id="MBB3862148.1"/>
    </source>
</evidence>
<dbReference type="InterPro" id="IPR036291">
    <property type="entry name" value="NAD(P)-bd_dom_sf"/>
</dbReference>
<dbReference type="Proteomes" id="UP000562395">
    <property type="component" value="Unassembled WGS sequence"/>
</dbReference>
<name>A0A7W5ZY43_9SPHN</name>
<protein>
    <submittedName>
        <fullName evidence="3">3alpha(Or 20beta)-hydroxysteroid dehydrogenase</fullName>
        <ecNumber evidence="3">1.1.1.53</ecNumber>
    </submittedName>
</protein>
<organism evidence="3 4">
    <name type="scientific">Novosphingobium hassiacum</name>
    <dbReference type="NCBI Taxonomy" id="173676"/>
    <lineage>
        <taxon>Bacteria</taxon>
        <taxon>Pseudomonadati</taxon>
        <taxon>Pseudomonadota</taxon>
        <taxon>Alphaproteobacteria</taxon>
        <taxon>Sphingomonadales</taxon>
        <taxon>Sphingomonadaceae</taxon>
        <taxon>Novosphingobium</taxon>
    </lineage>
</organism>
<keyword evidence="2 3" id="KW-0560">Oxidoreductase</keyword>
<evidence type="ECO:0000256" key="2">
    <source>
        <dbReference type="ARBA" id="ARBA00023002"/>
    </source>
</evidence>
<gene>
    <name evidence="3" type="ORF">GGQ88_003446</name>
</gene>
<dbReference type="SUPFAM" id="SSF51735">
    <property type="entry name" value="NAD(P)-binding Rossmann-fold domains"/>
    <property type="match status" value="1"/>
</dbReference>
<dbReference type="FunFam" id="3.40.50.720:FF:000084">
    <property type="entry name" value="Short-chain dehydrogenase reductase"/>
    <property type="match status" value="1"/>
</dbReference>
<dbReference type="PRINTS" id="PR00081">
    <property type="entry name" value="GDHRDH"/>
</dbReference>
<reference evidence="3 4" key="1">
    <citation type="submission" date="2020-08" db="EMBL/GenBank/DDBJ databases">
        <title>Genomic Encyclopedia of Type Strains, Phase IV (KMG-IV): sequencing the most valuable type-strain genomes for metagenomic binning, comparative biology and taxonomic classification.</title>
        <authorList>
            <person name="Goeker M."/>
        </authorList>
    </citation>
    <scope>NUCLEOTIDE SEQUENCE [LARGE SCALE GENOMIC DNA]</scope>
    <source>
        <strain evidence="3 4">DSM 14552</strain>
    </source>
</reference>
<proteinExistence type="inferred from homology"/>
<dbReference type="EC" id="1.1.1.53" evidence="3"/>
<dbReference type="EMBL" id="JACICY010000010">
    <property type="protein sequence ID" value="MBB3862148.1"/>
    <property type="molecule type" value="Genomic_DNA"/>
</dbReference>
<evidence type="ECO:0000313" key="4">
    <source>
        <dbReference type="Proteomes" id="UP000562395"/>
    </source>
</evidence>
<dbReference type="Gene3D" id="3.40.50.720">
    <property type="entry name" value="NAD(P)-binding Rossmann-like Domain"/>
    <property type="match status" value="1"/>
</dbReference>
<dbReference type="InterPro" id="IPR002347">
    <property type="entry name" value="SDR_fam"/>
</dbReference>
<dbReference type="AlphaFoldDB" id="A0A7W5ZY43"/>
<comment type="similarity">
    <text evidence="1">Belongs to the short-chain dehydrogenases/reductases (SDR) family.</text>
</comment>
<dbReference type="RefSeq" id="WP_183614639.1">
    <property type="nucleotide sequence ID" value="NZ_JACICY010000010.1"/>
</dbReference>
<dbReference type="PRINTS" id="PR00080">
    <property type="entry name" value="SDRFAMILY"/>
</dbReference>
<evidence type="ECO:0000256" key="1">
    <source>
        <dbReference type="ARBA" id="ARBA00006484"/>
    </source>
</evidence>